<evidence type="ECO:0008006" key="2">
    <source>
        <dbReference type="Google" id="ProtNLM"/>
    </source>
</evidence>
<proteinExistence type="predicted"/>
<reference evidence="1" key="1">
    <citation type="journal article" date="2014" name="Front. Microbiol.">
        <title>High frequency of phylogenetically diverse reductive dehalogenase-homologous genes in deep subseafloor sedimentary metagenomes.</title>
        <authorList>
            <person name="Kawai M."/>
            <person name="Futagami T."/>
            <person name="Toyoda A."/>
            <person name="Takaki Y."/>
            <person name="Nishi S."/>
            <person name="Hori S."/>
            <person name="Arai W."/>
            <person name="Tsubouchi T."/>
            <person name="Morono Y."/>
            <person name="Uchiyama I."/>
            <person name="Ito T."/>
            <person name="Fujiyama A."/>
            <person name="Inagaki F."/>
            <person name="Takami H."/>
        </authorList>
    </citation>
    <scope>NUCLEOTIDE SEQUENCE</scope>
    <source>
        <strain evidence="1">Expedition CK06-06</strain>
    </source>
</reference>
<protein>
    <recommendedName>
        <fullName evidence="2">Zinc finger PHD-type domain-containing protein</fullName>
    </recommendedName>
</protein>
<evidence type="ECO:0000313" key="1">
    <source>
        <dbReference type="EMBL" id="GAH43822.1"/>
    </source>
</evidence>
<gene>
    <name evidence="1" type="ORF">S03H2_14398</name>
</gene>
<name>X1FFR3_9ZZZZ</name>
<dbReference type="AlphaFoldDB" id="X1FFR3"/>
<feature type="non-terminal residue" evidence="1">
    <location>
        <position position="1"/>
    </location>
</feature>
<accession>X1FFR3</accession>
<dbReference type="EMBL" id="BARU01007306">
    <property type="protein sequence ID" value="GAH43822.1"/>
    <property type="molecule type" value="Genomic_DNA"/>
</dbReference>
<organism evidence="1">
    <name type="scientific">marine sediment metagenome</name>
    <dbReference type="NCBI Taxonomy" id="412755"/>
    <lineage>
        <taxon>unclassified sequences</taxon>
        <taxon>metagenomes</taxon>
        <taxon>ecological metagenomes</taxon>
    </lineage>
</organism>
<comment type="caution">
    <text evidence="1">The sequence shown here is derived from an EMBL/GenBank/DDBJ whole genome shotgun (WGS) entry which is preliminary data.</text>
</comment>
<sequence>ISDTPSTLSDDYHNALYDLLIKAKKFDAFIDIIRIGDQKFYSDDVKLKVVASETHGGVLYCNDGKSFLNIFTSMIQSRSEFAVVIPESDNDILNVDKIFYEKLAVDLISLEPDDEEKCSICEKEICPICSAYSDEIHKCFNCDAKYHACCAADYSISNNIGFKHLFRCIQCDALLKLDEDYVDMIYEEEYLEEMEPDIEVETVTDDFVEENISEAQIIDKTPYEEEDQKITIGEGILQSDTVKTPPSLSIIPNESTPAKNVRVGGYFGQNITIKTGDSNGNLLSSATDTVLSETDGSTQVQEKISITKLRPPRKSTIKLCKMCGFTLRGISTCPKCGFKN</sequence>